<dbReference type="Gene3D" id="3.40.50.11660">
    <property type="entry name" value="Glycosyl transferase family 10, C-terminal domain"/>
    <property type="match status" value="1"/>
</dbReference>
<evidence type="ECO:0000256" key="2">
    <source>
        <dbReference type="ARBA" id="ARBA00004922"/>
    </source>
</evidence>
<comment type="similarity">
    <text evidence="3 14">Belongs to the glycosyltransferase 10 family.</text>
</comment>
<name>A0A388LD60_CHABU</name>
<evidence type="ECO:0000256" key="13">
    <source>
        <dbReference type="ARBA" id="ARBA00060399"/>
    </source>
</evidence>
<evidence type="ECO:0000256" key="9">
    <source>
        <dbReference type="ARBA" id="ARBA00023034"/>
    </source>
</evidence>
<dbReference type="InterPro" id="IPR055270">
    <property type="entry name" value="Glyco_tran_10_C"/>
</dbReference>
<dbReference type="GO" id="GO:0071555">
    <property type="term" value="P:cell wall organization"/>
    <property type="evidence" value="ECO:0007669"/>
    <property type="project" value="UniProtKB-KW"/>
</dbReference>
<dbReference type="GO" id="GO:0000139">
    <property type="term" value="C:Golgi membrane"/>
    <property type="evidence" value="ECO:0007669"/>
    <property type="project" value="UniProtKB-SubCell"/>
</dbReference>
<keyword evidence="6 14" id="KW-0812">Transmembrane</keyword>
<proteinExistence type="inferred from homology"/>
<dbReference type="Pfam" id="PF00852">
    <property type="entry name" value="Glyco_transf_10"/>
    <property type="match status" value="1"/>
</dbReference>
<evidence type="ECO:0000256" key="5">
    <source>
        <dbReference type="ARBA" id="ARBA00022679"/>
    </source>
</evidence>
<comment type="subcellular location">
    <subcellularLocation>
        <location evidence="13">Endomembrane system</location>
        <topology evidence="13">Single-pass type II membrane protein</topology>
    </subcellularLocation>
    <subcellularLocation>
        <location evidence="1">Golgi apparatus membrane</location>
        <topology evidence="1">Single-pass membrane protein</topology>
    </subcellularLocation>
    <subcellularLocation>
        <location evidence="14">Golgi apparatus</location>
        <location evidence="14">Golgi stack membrane</location>
        <topology evidence="14">Single-pass type II membrane protein</topology>
    </subcellularLocation>
</comment>
<evidence type="ECO:0000256" key="8">
    <source>
        <dbReference type="ARBA" id="ARBA00022989"/>
    </source>
</evidence>
<dbReference type="PANTHER" id="PTHR11929:SF220">
    <property type="entry name" value="FUCOSYLTRANSFERASE"/>
    <property type="match status" value="1"/>
</dbReference>
<evidence type="ECO:0000259" key="16">
    <source>
        <dbReference type="Pfam" id="PF00852"/>
    </source>
</evidence>
<dbReference type="EC" id="2.4.1.-" evidence="14"/>
<accession>A0A388LD60</accession>
<feature type="compositionally biased region" description="Basic and acidic residues" evidence="15">
    <location>
        <begin position="58"/>
        <end position="77"/>
    </location>
</feature>
<dbReference type="UniPathway" id="UPA00378"/>
<evidence type="ECO:0000256" key="1">
    <source>
        <dbReference type="ARBA" id="ARBA00004194"/>
    </source>
</evidence>
<dbReference type="AlphaFoldDB" id="A0A388LD60"/>
<comment type="caution">
    <text evidence="17">The sequence shown here is derived from an EMBL/GenBank/DDBJ whole genome shotgun (WGS) entry which is preliminary data.</text>
</comment>
<dbReference type="FunFam" id="3.40.50.11660:FF:000005">
    <property type="entry name" value="Glycoprotein 3-alpha-L-fucosyltransferase A"/>
    <property type="match status" value="1"/>
</dbReference>
<dbReference type="EMBL" id="BFEA01000338">
    <property type="protein sequence ID" value="GBG80142.1"/>
    <property type="molecule type" value="Genomic_DNA"/>
</dbReference>
<organism evidence="17 18">
    <name type="scientific">Chara braunii</name>
    <name type="common">Braun's stonewort</name>
    <dbReference type="NCBI Taxonomy" id="69332"/>
    <lineage>
        <taxon>Eukaryota</taxon>
        <taxon>Viridiplantae</taxon>
        <taxon>Streptophyta</taxon>
        <taxon>Charophyceae</taxon>
        <taxon>Charales</taxon>
        <taxon>Characeae</taxon>
        <taxon>Chara</taxon>
    </lineage>
</organism>
<dbReference type="SUPFAM" id="SSF53756">
    <property type="entry name" value="UDP-Glycosyltransferase/glycogen phosphorylase"/>
    <property type="match status" value="1"/>
</dbReference>
<evidence type="ECO:0000256" key="4">
    <source>
        <dbReference type="ARBA" id="ARBA00022676"/>
    </source>
</evidence>
<evidence type="ECO:0000256" key="15">
    <source>
        <dbReference type="SAM" id="MobiDB-lite"/>
    </source>
</evidence>
<dbReference type="OrthoDB" id="427096at2759"/>
<evidence type="ECO:0000256" key="7">
    <source>
        <dbReference type="ARBA" id="ARBA00022968"/>
    </source>
</evidence>
<dbReference type="Proteomes" id="UP000265515">
    <property type="component" value="Unassembled WGS sequence"/>
</dbReference>
<keyword evidence="7" id="KW-0735">Signal-anchor</keyword>
<evidence type="ECO:0000256" key="11">
    <source>
        <dbReference type="ARBA" id="ARBA00023180"/>
    </source>
</evidence>
<comment type="pathway">
    <text evidence="2">Protein modification; protein glycosylation.</text>
</comment>
<dbReference type="Gramene" id="GBG80142">
    <property type="protein sequence ID" value="GBG80142"/>
    <property type="gene ID" value="CBR_g30510"/>
</dbReference>
<dbReference type="InterPro" id="IPR038577">
    <property type="entry name" value="GT10-like_C_sf"/>
</dbReference>
<keyword evidence="12" id="KW-0961">Cell wall biogenesis/degradation</keyword>
<keyword evidence="9 14" id="KW-0333">Golgi apparatus</keyword>
<dbReference type="OMA" id="LEYESCE"/>
<feature type="domain" description="Fucosyltransferase C-terminal" evidence="16">
    <location>
        <begin position="279"/>
        <end position="441"/>
    </location>
</feature>
<dbReference type="GO" id="GO:0008417">
    <property type="term" value="F:fucosyltransferase activity"/>
    <property type="evidence" value="ECO:0007669"/>
    <property type="project" value="InterPro"/>
</dbReference>
<evidence type="ECO:0000313" key="17">
    <source>
        <dbReference type="EMBL" id="GBG80142.1"/>
    </source>
</evidence>
<keyword evidence="11" id="KW-0325">Glycoprotein</keyword>
<dbReference type="InterPro" id="IPR001503">
    <property type="entry name" value="Glyco_trans_10"/>
</dbReference>
<keyword evidence="8" id="KW-1133">Transmembrane helix</keyword>
<reference evidence="17 18" key="1">
    <citation type="journal article" date="2018" name="Cell">
        <title>The Chara Genome: Secondary Complexity and Implications for Plant Terrestrialization.</title>
        <authorList>
            <person name="Nishiyama T."/>
            <person name="Sakayama H."/>
            <person name="Vries J.D."/>
            <person name="Buschmann H."/>
            <person name="Saint-Marcoux D."/>
            <person name="Ullrich K.K."/>
            <person name="Haas F.B."/>
            <person name="Vanderstraeten L."/>
            <person name="Becker D."/>
            <person name="Lang D."/>
            <person name="Vosolsobe S."/>
            <person name="Rombauts S."/>
            <person name="Wilhelmsson P.K.I."/>
            <person name="Janitza P."/>
            <person name="Kern R."/>
            <person name="Heyl A."/>
            <person name="Rumpler F."/>
            <person name="Villalobos L.I.A.C."/>
            <person name="Clay J.M."/>
            <person name="Skokan R."/>
            <person name="Toyoda A."/>
            <person name="Suzuki Y."/>
            <person name="Kagoshima H."/>
            <person name="Schijlen E."/>
            <person name="Tajeshwar N."/>
            <person name="Catarino B."/>
            <person name="Hetherington A.J."/>
            <person name="Saltykova A."/>
            <person name="Bonnot C."/>
            <person name="Breuninger H."/>
            <person name="Symeonidi A."/>
            <person name="Radhakrishnan G.V."/>
            <person name="Van Nieuwerburgh F."/>
            <person name="Deforce D."/>
            <person name="Chang C."/>
            <person name="Karol K.G."/>
            <person name="Hedrich R."/>
            <person name="Ulvskov P."/>
            <person name="Glockner G."/>
            <person name="Delwiche C.F."/>
            <person name="Petrasek J."/>
            <person name="Van de Peer Y."/>
            <person name="Friml J."/>
            <person name="Beilby M."/>
            <person name="Dolan L."/>
            <person name="Kohara Y."/>
            <person name="Sugano S."/>
            <person name="Fujiyama A."/>
            <person name="Delaux P.-M."/>
            <person name="Quint M."/>
            <person name="TheiBen G."/>
            <person name="Hagemann M."/>
            <person name="Harholt J."/>
            <person name="Dunand C."/>
            <person name="Zachgo S."/>
            <person name="Langdale J."/>
            <person name="Maumus F."/>
            <person name="Straeten D.V.D."/>
            <person name="Gould S.B."/>
            <person name="Rensing S.A."/>
        </authorList>
    </citation>
    <scope>NUCLEOTIDE SEQUENCE [LARGE SCALE GENOMIC DNA]</scope>
    <source>
        <strain evidence="17 18">S276</strain>
    </source>
</reference>
<gene>
    <name evidence="17" type="ORF">CBR_g30510</name>
</gene>
<evidence type="ECO:0000256" key="6">
    <source>
        <dbReference type="ARBA" id="ARBA00022692"/>
    </source>
</evidence>
<sequence length="576" mass="64105">MPRPLLSSRAAYRSAGRPWYVLQHRWKAVFVFGILSVCSLLAFCPELVDIGKSDTPHRTEYPFASDSRKDGKSRSDEETSALGHGVRRQGVEVYNPLEKMDVMLLRGVGPRYRGVSKNASAMEHPDPTSGLQLLLDAMRDAGNWSSRVPEVPAGTTCEAWLTENDKFNYSRDFSAEPIKVGSLEVTVWRGCPVGCVFSATTEAVDGNMIDGRGASELRIARTMESVTNYPTYRVDDAHSAGFSVVMTTDLNSDVPVGYFSWAEYDIMAPPEVKDGPSPAVAFISNCAARTFRLEAIERFQSLGVAVDSYGACRRNKPPGAAKHKTLPRYKFCLAFENSIEEDYVTEKYFQCLVAGSVPVVIGAPNIDDFGPAPGSHLHIASVNDIDAVAQRITQLMESEEEYDRMLRWKRDGPSDQFLALVDMAAVHSSCRLCIFLATRLREQEEKDHGGGGFGWRPCRCRERTESGEEVTVYHLYVRERGRFEFESVFLQSGALTQLALKMAVLKVFSAKGHVPVWKKERPRILARSNVLRVYSIYPVWATQRAALYEGAALTTDEQVTAFVEAKPCGKLEVIFV</sequence>
<keyword evidence="10" id="KW-0472">Membrane</keyword>
<evidence type="ECO:0000256" key="12">
    <source>
        <dbReference type="ARBA" id="ARBA00023316"/>
    </source>
</evidence>
<evidence type="ECO:0000256" key="14">
    <source>
        <dbReference type="RuleBase" id="RU003832"/>
    </source>
</evidence>
<dbReference type="GO" id="GO:0032580">
    <property type="term" value="C:Golgi cisterna membrane"/>
    <property type="evidence" value="ECO:0007669"/>
    <property type="project" value="UniProtKB-SubCell"/>
</dbReference>
<feature type="region of interest" description="Disordered" evidence="15">
    <location>
        <begin position="58"/>
        <end position="84"/>
    </location>
</feature>
<keyword evidence="4 14" id="KW-0328">Glycosyltransferase</keyword>
<evidence type="ECO:0000313" key="18">
    <source>
        <dbReference type="Proteomes" id="UP000265515"/>
    </source>
</evidence>
<keyword evidence="18" id="KW-1185">Reference proteome</keyword>
<evidence type="ECO:0000256" key="3">
    <source>
        <dbReference type="ARBA" id="ARBA00008919"/>
    </source>
</evidence>
<protein>
    <recommendedName>
        <fullName evidence="14">Fucosyltransferase</fullName>
        <ecNumber evidence="14">2.4.1.-</ecNumber>
    </recommendedName>
</protein>
<dbReference type="STRING" id="69332.A0A388LD60"/>
<dbReference type="PANTHER" id="PTHR11929">
    <property type="entry name" value="ALPHA- 1,3 -FUCOSYLTRANSFERASE"/>
    <property type="match status" value="1"/>
</dbReference>
<evidence type="ECO:0000256" key="10">
    <source>
        <dbReference type="ARBA" id="ARBA00023136"/>
    </source>
</evidence>
<keyword evidence="5 14" id="KW-0808">Transferase</keyword>